<dbReference type="InterPro" id="IPR005255">
    <property type="entry name" value="PdxA_fam"/>
</dbReference>
<proteinExistence type="inferred from homology"/>
<accession>A0ABT9Z608</accession>
<organism evidence="6 7">
    <name type="scientific">Metabacillus niabensis</name>
    <dbReference type="NCBI Taxonomy" id="324854"/>
    <lineage>
        <taxon>Bacteria</taxon>
        <taxon>Bacillati</taxon>
        <taxon>Bacillota</taxon>
        <taxon>Bacilli</taxon>
        <taxon>Bacillales</taxon>
        <taxon>Bacillaceae</taxon>
        <taxon>Metabacillus</taxon>
    </lineage>
</organism>
<reference evidence="6 7" key="1">
    <citation type="submission" date="2023-07" db="EMBL/GenBank/DDBJ databases">
        <title>Genomic Encyclopedia of Type Strains, Phase IV (KMG-IV): sequencing the most valuable type-strain genomes for metagenomic binning, comparative biology and taxonomic classification.</title>
        <authorList>
            <person name="Goeker M."/>
        </authorList>
    </citation>
    <scope>NUCLEOTIDE SEQUENCE [LARGE SCALE GENOMIC DNA]</scope>
    <source>
        <strain evidence="6 7">DSM 17723</strain>
    </source>
</reference>
<dbReference type="EMBL" id="JAUSTZ010000008">
    <property type="protein sequence ID" value="MDQ0227272.1"/>
    <property type="molecule type" value="Genomic_DNA"/>
</dbReference>
<dbReference type="EC" id="1.1.1.262" evidence="6"/>
<dbReference type="PANTHER" id="PTHR30004">
    <property type="entry name" value="4-HYDROXYTHREONINE-4-PHOSPHATE DEHYDROGENASE"/>
    <property type="match status" value="1"/>
</dbReference>
<evidence type="ECO:0000313" key="7">
    <source>
        <dbReference type="Proteomes" id="UP001232245"/>
    </source>
</evidence>
<evidence type="ECO:0000313" key="6">
    <source>
        <dbReference type="EMBL" id="MDQ0227272.1"/>
    </source>
</evidence>
<evidence type="ECO:0000256" key="4">
    <source>
        <dbReference type="ARBA" id="ARBA00023002"/>
    </source>
</evidence>
<dbReference type="Gene3D" id="3.40.718.10">
    <property type="entry name" value="Isopropylmalate Dehydrogenase"/>
    <property type="match status" value="1"/>
</dbReference>
<evidence type="ECO:0000256" key="2">
    <source>
        <dbReference type="ARBA" id="ARBA00009464"/>
    </source>
</evidence>
<dbReference type="Pfam" id="PF04166">
    <property type="entry name" value="PdxA"/>
    <property type="match status" value="1"/>
</dbReference>
<comment type="caution">
    <text evidence="6">The sequence shown here is derived from an EMBL/GenBank/DDBJ whole genome shotgun (WGS) entry which is preliminary data.</text>
</comment>
<evidence type="ECO:0000256" key="5">
    <source>
        <dbReference type="ARBA" id="ARBA00023027"/>
    </source>
</evidence>
<dbReference type="RefSeq" id="WP_095303008.1">
    <property type="nucleotide sequence ID" value="NZ_CADEPK010000342.1"/>
</dbReference>
<comment type="similarity">
    <text evidence="2">Belongs to the PdxA family. PdxA2 subfamily.</text>
</comment>
<keyword evidence="4 6" id="KW-0560">Oxidoreductase</keyword>
<dbReference type="GO" id="GO:0050570">
    <property type="term" value="F:4-hydroxythreonine-4-phosphate dehydrogenase activity"/>
    <property type="evidence" value="ECO:0007669"/>
    <property type="project" value="UniProtKB-EC"/>
</dbReference>
<comment type="cofactor">
    <cofactor evidence="1">
        <name>a divalent metal cation</name>
        <dbReference type="ChEBI" id="CHEBI:60240"/>
    </cofactor>
</comment>
<name>A0ABT9Z608_9BACI</name>
<sequence length="338" mass="36210">MKPIIGITMGDAAGVGPEIIVKALGHQAVYDICRPVVIGDAKMLERAIRITKSPLTVVAVASVTDSKFEFGRIDCIDLDLLPADLPFGELSPQAGDAAFQYLKTAVELAKNKEIQSICTAPLNKEALHKGGHLYPGHTEILAELTETVNYSMMLSSPKLKVIHLTTHVGLIKAIQSITPERTYKVVKLAHETLTRAGYTDPRIAVCGINPHAGENGLFGEGEEEEKLVPGIEQAIAEGINVSGPHPADTLFFRAVRGDFDLVVACYHDQGHVPIKVLGLEEGVNITVGLNGGVIRTSVDHGTAFDIAGKNIADERSMLAAIQSAADLSPKEVFNRELN</sequence>
<dbReference type="PANTHER" id="PTHR30004:SF6">
    <property type="entry name" value="D-THREONATE 4-PHOSPHATE DEHYDROGENASE"/>
    <property type="match status" value="1"/>
</dbReference>
<dbReference type="NCBIfam" id="TIGR00557">
    <property type="entry name" value="pdxA"/>
    <property type="match status" value="1"/>
</dbReference>
<gene>
    <name evidence="6" type="ORF">J2S02_003617</name>
</gene>
<keyword evidence="3" id="KW-0479">Metal-binding</keyword>
<protein>
    <submittedName>
        <fullName evidence="6">4-hydroxythreonine-4-phosphate dehydrogenase</fullName>
        <ecNumber evidence="6">1.1.1.262</ecNumber>
    </submittedName>
</protein>
<dbReference type="Proteomes" id="UP001232245">
    <property type="component" value="Unassembled WGS sequence"/>
</dbReference>
<keyword evidence="5" id="KW-0520">NAD</keyword>
<keyword evidence="7" id="KW-1185">Reference proteome</keyword>
<evidence type="ECO:0000256" key="1">
    <source>
        <dbReference type="ARBA" id="ARBA00001968"/>
    </source>
</evidence>
<evidence type="ECO:0000256" key="3">
    <source>
        <dbReference type="ARBA" id="ARBA00022723"/>
    </source>
</evidence>
<dbReference type="SUPFAM" id="SSF53659">
    <property type="entry name" value="Isocitrate/Isopropylmalate dehydrogenase-like"/>
    <property type="match status" value="1"/>
</dbReference>